<protein>
    <submittedName>
        <fullName evidence="1">Uncharacterized protein</fullName>
    </submittedName>
</protein>
<proteinExistence type="predicted"/>
<sequence length="106" mass="12339">MESQRHDKGKCLALDEVLDDTVEVSLFSSPDGVYEIYVSYAGMDGIVYVNEADVYLRREEIKRVLAEDYQKNKKPSNEFIVEFADKYKLEIPFDLYFDDSALFCED</sequence>
<dbReference type="STRING" id="545696.HOLDEFILI_01717"/>
<accession>B9Y7C2</accession>
<dbReference type="EMBL" id="ACCF01000095">
    <property type="protein sequence ID" value="EEF68130.1"/>
    <property type="molecule type" value="Genomic_DNA"/>
</dbReference>
<evidence type="ECO:0000313" key="2">
    <source>
        <dbReference type="Proteomes" id="UP000005950"/>
    </source>
</evidence>
<dbReference type="Proteomes" id="UP000005950">
    <property type="component" value="Unassembled WGS sequence"/>
</dbReference>
<dbReference type="RefSeq" id="WP_006058907.1">
    <property type="nucleotide sequence ID" value="NZ_GG657556.1"/>
</dbReference>
<reference evidence="1 2" key="2">
    <citation type="submission" date="2009-02" db="EMBL/GenBank/DDBJ databases">
        <title>Draft genome sequence of Holdemania filiformis DSM 12042.</title>
        <authorList>
            <person name="Sudarsanam P."/>
            <person name="Ley R."/>
            <person name="Guruge J."/>
            <person name="Turnbaugh P.J."/>
            <person name="Mahowald M."/>
            <person name="Liep D."/>
            <person name="Gordon J."/>
        </authorList>
    </citation>
    <scope>NUCLEOTIDE SEQUENCE [LARGE SCALE GENOMIC DNA]</scope>
    <source>
        <strain evidence="1 2">DSM 12042</strain>
    </source>
</reference>
<name>B9Y7C2_9FIRM</name>
<reference evidence="1 2" key="1">
    <citation type="submission" date="2008-12" db="EMBL/GenBank/DDBJ databases">
        <authorList>
            <person name="Fulton L."/>
            <person name="Clifton S."/>
            <person name="Fulton B."/>
            <person name="Xu J."/>
            <person name="Minx P."/>
            <person name="Pepin K.H."/>
            <person name="Johnson M."/>
            <person name="Bhonagiri V."/>
            <person name="Nash W.E."/>
            <person name="Mardis E.R."/>
            <person name="Wilson R.K."/>
        </authorList>
    </citation>
    <scope>NUCLEOTIDE SEQUENCE [LARGE SCALE GENOMIC DNA]</scope>
    <source>
        <strain evidence="1 2">DSM 12042</strain>
    </source>
</reference>
<comment type="caution">
    <text evidence="1">The sequence shown here is derived from an EMBL/GenBank/DDBJ whole genome shotgun (WGS) entry which is preliminary data.</text>
</comment>
<organism evidence="1 2">
    <name type="scientific">Holdemania filiformis DSM 12042</name>
    <dbReference type="NCBI Taxonomy" id="545696"/>
    <lineage>
        <taxon>Bacteria</taxon>
        <taxon>Bacillati</taxon>
        <taxon>Bacillota</taxon>
        <taxon>Erysipelotrichia</taxon>
        <taxon>Erysipelotrichales</taxon>
        <taxon>Erysipelotrichaceae</taxon>
        <taxon>Holdemania</taxon>
    </lineage>
</organism>
<dbReference type="eggNOG" id="ENOG5032XKW">
    <property type="taxonomic scope" value="Bacteria"/>
</dbReference>
<dbReference type="HOGENOM" id="CLU_2081781_0_0_9"/>
<dbReference type="AlphaFoldDB" id="B9Y7C2"/>
<gene>
    <name evidence="1" type="ORF">HOLDEFILI_01717</name>
</gene>
<evidence type="ECO:0000313" key="1">
    <source>
        <dbReference type="EMBL" id="EEF68130.1"/>
    </source>
</evidence>